<evidence type="ECO:0000313" key="3">
    <source>
        <dbReference type="Proteomes" id="UP000235145"/>
    </source>
</evidence>
<keyword evidence="3" id="KW-1185">Reference proteome</keyword>
<sequence length="527" mass="60935">MRREVEDVVELMQNIQSRLTVKEAAQTSVLSKSWLHAWSTFPNLRFDVGRGKSMKLVDVERTLVRYHRDNTPIKKFDLKIDIENQESASQAEKWIGHVATKTCLKEISLSLLLWGASFRLPDEILASENLNKIRVSAPRIHPNSVWMTMTNPVIKCVSSLRELHLEGVSISEEALHHILLSCRLLEKIELLHSCEGFKTIKIKNLPRLYELNISFVSLYENSTALEISDVPKLGVFSYYRLDVFQSHFPLVIEPLNSHSISMRKVRRLMLGDVITDNTCLDMIKSGFPFLVSLTLGLTYWKLGTFHFTSSSIKRLVLHSCPHTLIDLQVHAPKLLIFDLSGETLPSLSFPVSSLKQLRVSLGIERLVDASFFLNMREALSLSHKCDLDIQFNSPLDVNIDIDDLRTRLMFPPATNVQELRFQTTEDECMWEQSPFFDAFFEICHPKCVYAKPDDHFNHNNHFCRLMLREVLEKKTTTTGIVYWPHYLKHVQIKQPLDQKWETLTNSHRSFLDGSTPDVYLYFNLNWC</sequence>
<evidence type="ECO:0000259" key="1">
    <source>
        <dbReference type="Pfam" id="PF23622"/>
    </source>
</evidence>
<feature type="domain" description="At1g61320/AtMIF1 LRR" evidence="1">
    <location>
        <begin position="71"/>
        <end position="240"/>
    </location>
</feature>
<dbReference type="Gramene" id="rna-gnl|WGS:NBSK|LSAT_9X121120_mrna">
    <property type="protein sequence ID" value="cds-PLY76493.1"/>
    <property type="gene ID" value="gene-LSAT_9X121120"/>
</dbReference>
<dbReference type="PANTHER" id="PTHR34145:SF28">
    <property type="entry name" value="F-BOX DOMAIN-CONTAINING PROTEIN"/>
    <property type="match status" value="1"/>
</dbReference>
<evidence type="ECO:0000313" key="2">
    <source>
        <dbReference type="EMBL" id="KAJ0187116.1"/>
    </source>
</evidence>
<dbReference type="Gene3D" id="3.80.10.10">
    <property type="entry name" value="Ribonuclease Inhibitor"/>
    <property type="match status" value="1"/>
</dbReference>
<dbReference type="InterPro" id="IPR053772">
    <property type="entry name" value="At1g61320/At1g61330-like"/>
</dbReference>
<dbReference type="SUPFAM" id="SSF52058">
    <property type="entry name" value="L domain-like"/>
    <property type="match status" value="1"/>
</dbReference>
<reference evidence="2 3" key="1">
    <citation type="journal article" date="2017" name="Nat. Commun.">
        <title>Genome assembly with in vitro proximity ligation data and whole-genome triplication in lettuce.</title>
        <authorList>
            <person name="Reyes-Chin-Wo S."/>
            <person name="Wang Z."/>
            <person name="Yang X."/>
            <person name="Kozik A."/>
            <person name="Arikit S."/>
            <person name="Song C."/>
            <person name="Xia L."/>
            <person name="Froenicke L."/>
            <person name="Lavelle D.O."/>
            <person name="Truco M.J."/>
            <person name="Xia R."/>
            <person name="Zhu S."/>
            <person name="Xu C."/>
            <person name="Xu H."/>
            <person name="Xu X."/>
            <person name="Cox K."/>
            <person name="Korf I."/>
            <person name="Meyers B.C."/>
            <person name="Michelmore R.W."/>
        </authorList>
    </citation>
    <scope>NUCLEOTIDE SEQUENCE [LARGE SCALE GENOMIC DNA]</scope>
    <source>
        <strain evidence="3">cv. Salinas</strain>
        <tissue evidence="2">Seedlings</tissue>
    </source>
</reference>
<dbReference type="EMBL" id="NBSK02000009">
    <property type="protein sequence ID" value="KAJ0187116.1"/>
    <property type="molecule type" value="Genomic_DNA"/>
</dbReference>
<organism evidence="2 3">
    <name type="scientific">Lactuca sativa</name>
    <name type="common">Garden lettuce</name>
    <dbReference type="NCBI Taxonomy" id="4236"/>
    <lineage>
        <taxon>Eukaryota</taxon>
        <taxon>Viridiplantae</taxon>
        <taxon>Streptophyta</taxon>
        <taxon>Embryophyta</taxon>
        <taxon>Tracheophyta</taxon>
        <taxon>Spermatophyta</taxon>
        <taxon>Magnoliopsida</taxon>
        <taxon>eudicotyledons</taxon>
        <taxon>Gunneridae</taxon>
        <taxon>Pentapetalae</taxon>
        <taxon>asterids</taxon>
        <taxon>campanulids</taxon>
        <taxon>Asterales</taxon>
        <taxon>Asteraceae</taxon>
        <taxon>Cichorioideae</taxon>
        <taxon>Cichorieae</taxon>
        <taxon>Lactucinae</taxon>
        <taxon>Lactuca</taxon>
    </lineage>
</organism>
<name>A0A9R1WTD6_LACSA</name>
<dbReference type="PANTHER" id="PTHR34145">
    <property type="entry name" value="OS02G0105600 PROTEIN"/>
    <property type="match status" value="1"/>
</dbReference>
<dbReference type="InterPro" id="IPR055357">
    <property type="entry name" value="LRR_At1g61320_AtMIF1"/>
</dbReference>
<protein>
    <recommendedName>
        <fullName evidence="1">At1g61320/AtMIF1 LRR domain-containing protein</fullName>
    </recommendedName>
</protein>
<gene>
    <name evidence="2" type="ORF">LSAT_V11C900504420</name>
</gene>
<dbReference type="AlphaFoldDB" id="A0A9R1WTD6"/>
<comment type="caution">
    <text evidence="2">The sequence shown here is derived from an EMBL/GenBank/DDBJ whole genome shotgun (WGS) entry which is preliminary data.</text>
</comment>
<dbReference type="Pfam" id="PF23622">
    <property type="entry name" value="LRR_At1g61320_AtMIF1"/>
    <property type="match status" value="1"/>
</dbReference>
<proteinExistence type="predicted"/>
<accession>A0A9R1WTD6</accession>
<dbReference type="InterPro" id="IPR032675">
    <property type="entry name" value="LRR_dom_sf"/>
</dbReference>
<dbReference type="Proteomes" id="UP000235145">
    <property type="component" value="Unassembled WGS sequence"/>
</dbReference>